<accession>A0AAV6JIG6</accession>
<protein>
    <submittedName>
        <fullName evidence="1">Uncharacterized protein</fullName>
    </submittedName>
</protein>
<gene>
    <name evidence="1" type="ORF">RHGRI_020481</name>
</gene>
<evidence type="ECO:0000313" key="1">
    <source>
        <dbReference type="EMBL" id="KAG5540262.1"/>
    </source>
</evidence>
<organism evidence="1 2">
    <name type="scientific">Rhododendron griersonianum</name>
    <dbReference type="NCBI Taxonomy" id="479676"/>
    <lineage>
        <taxon>Eukaryota</taxon>
        <taxon>Viridiplantae</taxon>
        <taxon>Streptophyta</taxon>
        <taxon>Embryophyta</taxon>
        <taxon>Tracheophyta</taxon>
        <taxon>Spermatophyta</taxon>
        <taxon>Magnoliopsida</taxon>
        <taxon>eudicotyledons</taxon>
        <taxon>Gunneridae</taxon>
        <taxon>Pentapetalae</taxon>
        <taxon>asterids</taxon>
        <taxon>Ericales</taxon>
        <taxon>Ericaceae</taxon>
        <taxon>Ericoideae</taxon>
        <taxon>Rhodoreae</taxon>
        <taxon>Rhododendron</taxon>
    </lineage>
</organism>
<keyword evidence="2" id="KW-1185">Reference proteome</keyword>
<name>A0AAV6JIG6_9ERIC</name>
<proteinExistence type="predicted"/>
<evidence type="ECO:0000313" key="2">
    <source>
        <dbReference type="Proteomes" id="UP000823749"/>
    </source>
</evidence>
<dbReference type="EMBL" id="JACTNZ010000007">
    <property type="protein sequence ID" value="KAG5540262.1"/>
    <property type="molecule type" value="Genomic_DNA"/>
</dbReference>
<reference evidence="1" key="1">
    <citation type="submission" date="2020-08" db="EMBL/GenBank/DDBJ databases">
        <title>Plant Genome Project.</title>
        <authorList>
            <person name="Zhang R.-G."/>
        </authorList>
    </citation>
    <scope>NUCLEOTIDE SEQUENCE</scope>
    <source>
        <strain evidence="1">WSP0</strain>
        <tissue evidence="1">Leaf</tissue>
    </source>
</reference>
<dbReference type="AlphaFoldDB" id="A0AAV6JIG6"/>
<sequence>MKLSFHPPQVKEARVVVCPPEDVVEAWIAKWNNCVVGYFLDKKLPFGAGQILFDIREREICDSAAQSRDYWVLAFTGLVFIADILTAWPRS</sequence>
<comment type="caution">
    <text evidence="1">The sequence shown here is derived from an EMBL/GenBank/DDBJ whole genome shotgun (WGS) entry which is preliminary data.</text>
</comment>
<dbReference type="Proteomes" id="UP000823749">
    <property type="component" value="Chromosome 7"/>
</dbReference>